<evidence type="ECO:0000313" key="10">
    <source>
        <dbReference type="EMBL" id="KRK45177.1"/>
    </source>
</evidence>
<evidence type="ECO:0000256" key="6">
    <source>
        <dbReference type="ARBA" id="ARBA00022989"/>
    </source>
</evidence>
<proteinExistence type="inferred from homology"/>
<dbReference type="InterPro" id="IPR036259">
    <property type="entry name" value="MFS_trans_sf"/>
</dbReference>
<evidence type="ECO:0000259" key="9">
    <source>
        <dbReference type="PROSITE" id="PS50850"/>
    </source>
</evidence>
<protein>
    <recommendedName>
        <fullName evidence="9">Major facilitator superfamily (MFS) profile domain-containing protein</fullName>
    </recommendedName>
</protein>
<feature type="transmembrane region" description="Helical" evidence="8">
    <location>
        <begin position="105"/>
        <end position="123"/>
    </location>
</feature>
<comment type="subcellular location">
    <subcellularLocation>
        <location evidence="1">Cell membrane</location>
        <topology evidence="1">Multi-pass membrane protein</topology>
    </subcellularLocation>
</comment>
<dbReference type="Gene3D" id="1.20.1250.20">
    <property type="entry name" value="MFS general substrate transporter like domains"/>
    <property type="match status" value="1"/>
</dbReference>
<evidence type="ECO:0000256" key="3">
    <source>
        <dbReference type="ARBA" id="ARBA00022448"/>
    </source>
</evidence>
<evidence type="ECO:0000313" key="11">
    <source>
        <dbReference type="Proteomes" id="UP000051450"/>
    </source>
</evidence>
<name>A0A0R1HI85_9LACO</name>
<comment type="caution">
    <text evidence="10">The sequence shown here is derived from an EMBL/GenBank/DDBJ whole genome shotgun (WGS) entry which is preliminary data.</text>
</comment>
<keyword evidence="4" id="KW-1003">Cell membrane</keyword>
<evidence type="ECO:0000256" key="8">
    <source>
        <dbReference type="SAM" id="Phobius"/>
    </source>
</evidence>
<dbReference type="InterPro" id="IPR020846">
    <property type="entry name" value="MFS_dom"/>
</dbReference>
<keyword evidence="7 8" id="KW-0472">Membrane</keyword>
<organism evidence="10 11">
    <name type="scientific">Dellaglioa algida DSM 15638</name>
    <dbReference type="NCBI Taxonomy" id="1423719"/>
    <lineage>
        <taxon>Bacteria</taxon>
        <taxon>Bacillati</taxon>
        <taxon>Bacillota</taxon>
        <taxon>Bacilli</taxon>
        <taxon>Lactobacillales</taxon>
        <taxon>Lactobacillaceae</taxon>
        <taxon>Dellaglioa</taxon>
    </lineage>
</organism>
<feature type="transmembrane region" description="Helical" evidence="8">
    <location>
        <begin position="307"/>
        <end position="326"/>
    </location>
</feature>
<dbReference type="OrthoDB" id="2321349at2"/>
<dbReference type="CDD" id="cd17321">
    <property type="entry name" value="MFS_MMR_MDR_like"/>
    <property type="match status" value="1"/>
</dbReference>
<comment type="similarity">
    <text evidence="2">Belongs to the major facilitator superfamily. EmrB family.</text>
</comment>
<feature type="transmembrane region" description="Helical" evidence="8">
    <location>
        <begin position="485"/>
        <end position="507"/>
    </location>
</feature>
<dbReference type="EMBL" id="AZDI01000013">
    <property type="protein sequence ID" value="KRK45177.1"/>
    <property type="molecule type" value="Genomic_DNA"/>
</dbReference>
<feature type="transmembrane region" description="Helical" evidence="8">
    <location>
        <begin position="196"/>
        <end position="216"/>
    </location>
</feature>
<feature type="transmembrane region" description="Helical" evidence="8">
    <location>
        <begin position="76"/>
        <end position="99"/>
    </location>
</feature>
<dbReference type="AlphaFoldDB" id="A0A0R1HI85"/>
<keyword evidence="11" id="KW-1185">Reference proteome</keyword>
<dbReference type="PANTHER" id="PTHR42718:SF9">
    <property type="entry name" value="MAJOR FACILITATOR SUPERFAMILY MULTIDRUG TRANSPORTER MFSC"/>
    <property type="match status" value="1"/>
</dbReference>
<dbReference type="GO" id="GO:0005886">
    <property type="term" value="C:plasma membrane"/>
    <property type="evidence" value="ECO:0007669"/>
    <property type="project" value="UniProtKB-SubCell"/>
</dbReference>
<evidence type="ECO:0000256" key="7">
    <source>
        <dbReference type="ARBA" id="ARBA00023136"/>
    </source>
</evidence>
<gene>
    <name evidence="10" type="ORF">FC66_GL000483</name>
</gene>
<dbReference type="Pfam" id="PF07690">
    <property type="entry name" value="MFS_1"/>
    <property type="match status" value="1"/>
</dbReference>
<feature type="transmembrane region" description="Helical" evidence="8">
    <location>
        <begin position="135"/>
        <end position="156"/>
    </location>
</feature>
<feature type="transmembrane region" description="Helical" evidence="8">
    <location>
        <begin position="397"/>
        <end position="417"/>
    </location>
</feature>
<dbReference type="Proteomes" id="UP000051450">
    <property type="component" value="Unassembled WGS sequence"/>
</dbReference>
<dbReference type="PANTHER" id="PTHR42718">
    <property type="entry name" value="MAJOR FACILITATOR SUPERFAMILY MULTIDRUG TRANSPORTER MFSC"/>
    <property type="match status" value="1"/>
</dbReference>
<dbReference type="InterPro" id="IPR004638">
    <property type="entry name" value="EmrB-like"/>
</dbReference>
<dbReference type="PROSITE" id="PS50850">
    <property type="entry name" value="MFS"/>
    <property type="match status" value="1"/>
</dbReference>
<dbReference type="Gene3D" id="1.20.1720.10">
    <property type="entry name" value="Multidrug resistance protein D"/>
    <property type="match status" value="1"/>
</dbReference>
<feature type="transmembrane region" description="Helical" evidence="8">
    <location>
        <begin position="333"/>
        <end position="351"/>
    </location>
</feature>
<feature type="transmembrane region" description="Helical" evidence="8">
    <location>
        <begin position="268"/>
        <end position="287"/>
    </location>
</feature>
<feature type="transmembrane region" description="Helical" evidence="8">
    <location>
        <begin position="357"/>
        <end position="376"/>
    </location>
</feature>
<feature type="transmembrane region" description="Helical" evidence="8">
    <location>
        <begin position="162"/>
        <end position="184"/>
    </location>
</feature>
<feature type="transmembrane region" description="Helical" evidence="8">
    <location>
        <begin position="231"/>
        <end position="248"/>
    </location>
</feature>
<dbReference type="PATRIC" id="fig|1423719.4.peg.488"/>
<accession>A0A0R1HI85</accession>
<feature type="transmembrane region" description="Helical" evidence="8">
    <location>
        <begin position="46"/>
        <end position="64"/>
    </location>
</feature>
<dbReference type="NCBIfam" id="TIGR00711">
    <property type="entry name" value="efflux_EmrB"/>
    <property type="match status" value="1"/>
</dbReference>
<evidence type="ECO:0000256" key="2">
    <source>
        <dbReference type="ARBA" id="ARBA00008537"/>
    </source>
</evidence>
<dbReference type="PRINTS" id="PR01036">
    <property type="entry name" value="TCRTETB"/>
</dbReference>
<keyword evidence="6 8" id="KW-1133">Transmembrane helix</keyword>
<evidence type="ECO:0000256" key="5">
    <source>
        <dbReference type="ARBA" id="ARBA00022692"/>
    </source>
</evidence>
<keyword evidence="5 8" id="KW-0812">Transmembrane</keyword>
<dbReference type="RefSeq" id="WP_057974740.1">
    <property type="nucleotide sequence ID" value="NZ_AZDI01000013.1"/>
</dbReference>
<reference evidence="10 11" key="1">
    <citation type="journal article" date="2015" name="Genome Announc.">
        <title>Expanding the biotechnology potential of lactobacilli through comparative genomics of 213 strains and associated genera.</title>
        <authorList>
            <person name="Sun Z."/>
            <person name="Harris H.M."/>
            <person name="McCann A."/>
            <person name="Guo C."/>
            <person name="Argimon S."/>
            <person name="Zhang W."/>
            <person name="Yang X."/>
            <person name="Jeffery I.B."/>
            <person name="Cooney J.C."/>
            <person name="Kagawa T.F."/>
            <person name="Liu W."/>
            <person name="Song Y."/>
            <person name="Salvetti E."/>
            <person name="Wrobel A."/>
            <person name="Rasinkangas P."/>
            <person name="Parkhill J."/>
            <person name="Rea M.C."/>
            <person name="O'Sullivan O."/>
            <person name="Ritari J."/>
            <person name="Douillard F.P."/>
            <person name="Paul Ross R."/>
            <person name="Yang R."/>
            <person name="Briner A.E."/>
            <person name="Felis G.E."/>
            <person name="de Vos W.M."/>
            <person name="Barrangou R."/>
            <person name="Klaenhammer T.R."/>
            <person name="Caufield P.W."/>
            <person name="Cui Y."/>
            <person name="Zhang H."/>
            <person name="O'Toole P.W."/>
        </authorList>
    </citation>
    <scope>NUCLEOTIDE SEQUENCE [LARGE SCALE GENOMIC DNA]</scope>
    <source>
        <strain evidence="10 11">DSM 15638</strain>
    </source>
</reference>
<dbReference type="GO" id="GO:0022857">
    <property type="term" value="F:transmembrane transporter activity"/>
    <property type="evidence" value="ECO:0007669"/>
    <property type="project" value="InterPro"/>
</dbReference>
<sequence>MKKETNRWVALFAMSLGVFMGLLDVTVVNVALPSMAIDFKTTFSNLQWILNAYTLMFAVSLLIVSKLGDMFGRKKIFILSMILFTIASVVNGLAPNLLVLDIGRAVQAIGGSGMMSLSMALVASNFSGRERGTALGILGSVIGFSTAIGPLVGGLLVENFGWPSIFFVNLPVGIIAVYLVFRNVKETPAYGAEESIDFMGMILSAIGLFAGIYGLIQKEQHMHWAWTDMRIMGWLIASILILAIFVFVELKVKSPMMNLTLLTNRHFVGVVILAFALGAGIFALAAYQTSLMQNYMGYSAFTTGLRQLPMSLWSLVLGPFTGVLGYKFGKKWMIAFGFIIAGVGLFTFSRVSTTDFTYLQLLPLLVLTGLGNAIINPMINTAAMDNINPKEIGMASGLLNVFRQIGITVGVVVLGLAQTKAYEASLNTGFSDSHMPNAAATGIHQALVNAGAFSGHMVAWSQKMISTPYATKVQDIVLTAFNKGMIQVVLTSLIMMIIGVLAAIFLLRETKSVDQKLDGNVRKED</sequence>
<dbReference type="SUPFAM" id="SSF103473">
    <property type="entry name" value="MFS general substrate transporter"/>
    <property type="match status" value="1"/>
</dbReference>
<keyword evidence="3" id="KW-0813">Transport</keyword>
<dbReference type="STRING" id="1423719.FC66_GL000483"/>
<dbReference type="InterPro" id="IPR011701">
    <property type="entry name" value="MFS"/>
</dbReference>
<evidence type="ECO:0000256" key="4">
    <source>
        <dbReference type="ARBA" id="ARBA00022475"/>
    </source>
</evidence>
<feature type="domain" description="Major facilitator superfamily (MFS) profile" evidence="9">
    <location>
        <begin position="10"/>
        <end position="511"/>
    </location>
</feature>
<evidence type="ECO:0000256" key="1">
    <source>
        <dbReference type="ARBA" id="ARBA00004651"/>
    </source>
</evidence>